<dbReference type="Proteomes" id="UP000250123">
    <property type="component" value="Chromosome SHEWBE"/>
</dbReference>
<sequence>MSLGILATISPTNLDENYALGHNLAIYSKEKADTEFSV</sequence>
<dbReference type="AlphaFoldDB" id="A0A330M5F0"/>
<reference evidence="2" key="1">
    <citation type="submission" date="2018-06" db="EMBL/GenBank/DDBJ databases">
        <authorList>
            <person name="Cea G.-C."/>
            <person name="William W."/>
        </authorList>
    </citation>
    <scope>NUCLEOTIDE SEQUENCE [LARGE SCALE GENOMIC DNA]</scope>
    <source>
        <strain evidence="2">DB21MT-2</strain>
    </source>
</reference>
<proteinExistence type="predicted"/>
<evidence type="ECO:0000313" key="1">
    <source>
        <dbReference type="EMBL" id="SQH77195.1"/>
    </source>
</evidence>
<dbReference type="KEGG" id="sbk:SHEWBE_3232"/>
<accession>A0A330M5F0</accession>
<dbReference type="EMBL" id="LS483452">
    <property type="protein sequence ID" value="SQH77195.1"/>
    <property type="molecule type" value="Genomic_DNA"/>
</dbReference>
<gene>
    <name evidence="1" type="ORF">SHEWBE_3232</name>
</gene>
<name>A0A330M5F0_9GAMM</name>
<evidence type="ECO:0000313" key="2">
    <source>
        <dbReference type="Proteomes" id="UP000250123"/>
    </source>
</evidence>
<protein>
    <submittedName>
        <fullName evidence="1">Uncharacterized protein</fullName>
    </submittedName>
</protein>
<organism evidence="1 2">
    <name type="scientific">Shewanella benthica</name>
    <dbReference type="NCBI Taxonomy" id="43661"/>
    <lineage>
        <taxon>Bacteria</taxon>
        <taxon>Pseudomonadati</taxon>
        <taxon>Pseudomonadota</taxon>
        <taxon>Gammaproteobacteria</taxon>
        <taxon>Alteromonadales</taxon>
        <taxon>Shewanellaceae</taxon>
        <taxon>Shewanella</taxon>
    </lineage>
</organism>